<keyword evidence="12" id="KW-0808">Transferase</keyword>
<dbReference type="Gene3D" id="3.30.420.360">
    <property type="match status" value="1"/>
</dbReference>
<dbReference type="PANTHER" id="PTHR42959">
    <property type="entry name" value="CARBAMOYLTRANSFERASE"/>
    <property type="match status" value="1"/>
</dbReference>
<evidence type="ECO:0000256" key="3">
    <source>
        <dbReference type="ARBA" id="ARBA00022598"/>
    </source>
</evidence>
<dbReference type="InterPro" id="IPR004421">
    <property type="entry name" value="Carbamoyltransferase_HypF"/>
</dbReference>
<dbReference type="FunFam" id="3.30.420.40:FF:000124">
    <property type="entry name" value="Carbamoyltransferase HypF"/>
    <property type="match status" value="1"/>
</dbReference>
<evidence type="ECO:0000256" key="8">
    <source>
        <dbReference type="PIRNR" id="PIRNR006256"/>
    </source>
</evidence>
<dbReference type="InterPro" id="IPR051060">
    <property type="entry name" value="Carbamoyltrans_HypF-like"/>
</dbReference>
<keyword evidence="4" id="KW-0479">Metal-binding</keyword>
<accession>A0A3M0BTH6</accession>
<evidence type="ECO:0000313" key="12">
    <source>
        <dbReference type="EMBL" id="RMA97845.1"/>
    </source>
</evidence>
<feature type="active site" evidence="9">
    <location>
        <position position="21"/>
    </location>
</feature>
<keyword evidence="3" id="KW-0436">Ligase</keyword>
<gene>
    <name evidence="12" type="ORF">CLV39_0475</name>
</gene>
<dbReference type="GO" id="GO:0016874">
    <property type="term" value="F:ligase activity"/>
    <property type="evidence" value="ECO:0007669"/>
    <property type="project" value="UniProtKB-UniRule"/>
</dbReference>
<reference evidence="12 13" key="1">
    <citation type="submission" date="2018-10" db="EMBL/GenBank/DDBJ databases">
        <title>Genomic Encyclopedia of Archaeal and Bacterial Type Strains, Phase II (KMG-II): from individual species to whole genera.</title>
        <authorList>
            <person name="Goeker M."/>
        </authorList>
    </citation>
    <scope>NUCLEOTIDE SEQUENCE [LARGE SCALE GENOMIC DNA]</scope>
    <source>
        <strain evidence="12 13">VM1</strain>
    </source>
</reference>
<dbReference type="Pfam" id="PF00708">
    <property type="entry name" value="Acylphosphatase"/>
    <property type="match status" value="1"/>
</dbReference>
<dbReference type="NCBIfam" id="TIGR00143">
    <property type="entry name" value="hypF"/>
    <property type="match status" value="1"/>
</dbReference>
<keyword evidence="13" id="KW-1185">Reference proteome</keyword>
<feature type="domain" description="Acylphosphatase-like" evidence="10">
    <location>
        <begin position="6"/>
        <end position="92"/>
    </location>
</feature>
<keyword evidence="6" id="KW-0862">Zinc</keyword>
<evidence type="ECO:0000256" key="2">
    <source>
        <dbReference type="ARBA" id="ARBA00008097"/>
    </source>
</evidence>
<dbReference type="SUPFAM" id="SSF55821">
    <property type="entry name" value="YrdC/RibB"/>
    <property type="match status" value="1"/>
</dbReference>
<dbReference type="PROSITE" id="PS51163">
    <property type="entry name" value="YRDC"/>
    <property type="match status" value="1"/>
</dbReference>
<evidence type="ECO:0000256" key="6">
    <source>
        <dbReference type="ARBA" id="ARBA00022833"/>
    </source>
</evidence>
<evidence type="ECO:0000256" key="4">
    <source>
        <dbReference type="ARBA" id="ARBA00022723"/>
    </source>
</evidence>
<evidence type="ECO:0000256" key="7">
    <source>
        <dbReference type="ARBA" id="ARBA00048220"/>
    </source>
</evidence>
<dbReference type="InterPro" id="IPR036046">
    <property type="entry name" value="Acylphosphatase-like_dom_sf"/>
</dbReference>
<protein>
    <recommendedName>
        <fullName evidence="8">Carbamoyltransferase</fullName>
        <ecNumber evidence="8">6.2.-.-</ecNumber>
    </recommendedName>
</protein>
<comment type="catalytic activity">
    <reaction evidence="9">
        <text>an acyl phosphate + H2O = a carboxylate + phosphate + H(+)</text>
        <dbReference type="Rhea" id="RHEA:14965"/>
        <dbReference type="ChEBI" id="CHEBI:15377"/>
        <dbReference type="ChEBI" id="CHEBI:15378"/>
        <dbReference type="ChEBI" id="CHEBI:29067"/>
        <dbReference type="ChEBI" id="CHEBI:43474"/>
        <dbReference type="ChEBI" id="CHEBI:59918"/>
        <dbReference type="EC" id="3.6.1.7"/>
    </reaction>
</comment>
<dbReference type="Gene3D" id="3.30.110.120">
    <property type="match status" value="1"/>
</dbReference>
<comment type="caution">
    <text evidence="12">The sequence shown here is derived from an EMBL/GenBank/DDBJ whole genome shotgun (WGS) entry which is preliminary data.</text>
</comment>
<dbReference type="Pfam" id="PF22521">
    <property type="entry name" value="HypF_C_2"/>
    <property type="match status" value="1"/>
</dbReference>
<evidence type="ECO:0000259" key="10">
    <source>
        <dbReference type="PROSITE" id="PS51160"/>
    </source>
</evidence>
<dbReference type="SUPFAM" id="SSF54975">
    <property type="entry name" value="Acylphosphatase/BLUF domain-like"/>
    <property type="match status" value="1"/>
</dbReference>
<dbReference type="GO" id="GO:0008270">
    <property type="term" value="F:zinc ion binding"/>
    <property type="evidence" value="ECO:0007669"/>
    <property type="project" value="UniProtKB-KW"/>
</dbReference>
<comment type="pathway">
    <text evidence="1">Protein modification; [NiFe] hydrogenase maturation.</text>
</comment>
<proteinExistence type="inferred from homology"/>
<dbReference type="GO" id="GO:0051604">
    <property type="term" value="P:protein maturation"/>
    <property type="evidence" value="ECO:0007669"/>
    <property type="project" value="TreeGrafter"/>
</dbReference>
<dbReference type="EC" id="6.2.-.-" evidence="8"/>
<evidence type="ECO:0000256" key="1">
    <source>
        <dbReference type="ARBA" id="ARBA00004711"/>
    </source>
</evidence>
<keyword evidence="9" id="KW-0378">Hydrolase</keyword>
<dbReference type="AlphaFoldDB" id="A0A3M0BTH6"/>
<evidence type="ECO:0000256" key="9">
    <source>
        <dbReference type="PROSITE-ProRule" id="PRU00520"/>
    </source>
</evidence>
<dbReference type="InterPro" id="IPR001792">
    <property type="entry name" value="Acylphosphatase-like_dom"/>
</dbReference>
<evidence type="ECO:0000259" key="11">
    <source>
        <dbReference type="PROSITE" id="PS51163"/>
    </source>
</evidence>
<dbReference type="EMBL" id="REFO01000010">
    <property type="protein sequence ID" value="RMA97845.1"/>
    <property type="molecule type" value="Genomic_DNA"/>
</dbReference>
<dbReference type="GO" id="GO:0016743">
    <property type="term" value="F:carboxyl- or carbamoyltransferase activity"/>
    <property type="evidence" value="ECO:0007669"/>
    <property type="project" value="UniProtKB-UniRule"/>
</dbReference>
<dbReference type="Proteomes" id="UP000280842">
    <property type="component" value="Unassembled WGS sequence"/>
</dbReference>
<dbReference type="InterPro" id="IPR055128">
    <property type="entry name" value="HypF_C_2"/>
</dbReference>
<dbReference type="GO" id="GO:0003725">
    <property type="term" value="F:double-stranded RNA binding"/>
    <property type="evidence" value="ECO:0007669"/>
    <property type="project" value="InterPro"/>
</dbReference>
<dbReference type="Gene3D" id="3.30.420.40">
    <property type="match status" value="1"/>
</dbReference>
<dbReference type="InterPro" id="IPR006070">
    <property type="entry name" value="Sua5-like_dom"/>
</dbReference>
<sequence length="755" mass="87136">MKMKKHLKINFTGAVQGVGFRPFIYNLAIKYGLKGYVINSTEGVIIEVEGKEENINQFLISIYKEKPPLAHIFSQEIEELPITNFTKFEIKKSEEKGKKEVFILPDISTCDECLKELMDPNNRRYRYPFINCTNCGPRFSIIEKLPYDRPNTTMKSFKMCPKCKKEYENPTDRRFHAQPNACPDCGPYITLYTADKVFIAEKEEALRKTVNFLKKGKILAIKGIGGFHLVCDATNNNSLQTLRQRKKRGEKPFAIMFKDINQIKKYANITKLEEAIILSPEKPIVIVKKKINTDLGEEVAPYLDRIGVFLPYSPLHYLLLNEFEKPLVMTSANLSDEPIVKDNEEAFKKLSIFTDYILTHNRSIKNRVDDSVIRIINENISFIRRSRGYAPLPIKLPFKLQKKVLAVGGHQKNTICIAFEDKAFLSQHIGDLETLDSQKNFEEVIFSFFNLYDFKPEIIVSDLHPRYYSTQWAENFSNKNNIPLIKLQHHYTHALSLMVENQLKDEKLFAVCWDGTGYGDDNNLWGGEFLIADYNNYQRVSHLKYFKLLGGEKAVKEPRRVALSLLFDMYGKNFDNINCIPTLRNFSEKELNLLYTAWGKNINSPKSSSIGRLFDAVSSLLDIRQKLSYEGQSGMIMENYYDWTIKDYYPVDIYEDIIDWRPIIEAMIKDKSDLKTKVSRFINTLANIVIQIYKYKGSDLKLGLTGGVFQNKYLTEKIIQLAEKEKIPVLIHKKVPPNDGGLALGQIAYLLKINL</sequence>
<name>A0A3M0BTH6_9AQUI</name>
<evidence type="ECO:0000256" key="5">
    <source>
        <dbReference type="ARBA" id="ARBA00022771"/>
    </source>
</evidence>
<dbReference type="Gene3D" id="3.90.870.50">
    <property type="match status" value="1"/>
</dbReference>
<dbReference type="UniPathway" id="UPA00335"/>
<comment type="catalytic activity">
    <reaction evidence="7">
        <text>C-terminal L-cysteinyl-[HypE protein] + carbamoyl phosphate + ATP + H2O = C-terminal S-carboxamide-L-cysteinyl-[HypE protein] + AMP + phosphate + diphosphate + H(+)</text>
        <dbReference type="Rhea" id="RHEA:55636"/>
        <dbReference type="Rhea" id="RHEA-COMP:14247"/>
        <dbReference type="Rhea" id="RHEA-COMP:14392"/>
        <dbReference type="ChEBI" id="CHEBI:15377"/>
        <dbReference type="ChEBI" id="CHEBI:15378"/>
        <dbReference type="ChEBI" id="CHEBI:30616"/>
        <dbReference type="ChEBI" id="CHEBI:33019"/>
        <dbReference type="ChEBI" id="CHEBI:43474"/>
        <dbReference type="ChEBI" id="CHEBI:58228"/>
        <dbReference type="ChEBI" id="CHEBI:76913"/>
        <dbReference type="ChEBI" id="CHEBI:139126"/>
        <dbReference type="ChEBI" id="CHEBI:456215"/>
    </reaction>
</comment>
<dbReference type="InterPro" id="IPR017945">
    <property type="entry name" value="DHBP_synth_RibB-like_a/b_dom"/>
</dbReference>
<feature type="domain" description="YrdC-like" evidence="11">
    <location>
        <begin position="203"/>
        <end position="388"/>
    </location>
</feature>
<dbReference type="PROSITE" id="PS51160">
    <property type="entry name" value="ACYLPHOSPHATASE_3"/>
    <property type="match status" value="1"/>
</dbReference>
<dbReference type="PIRSF" id="PIRSF006256">
    <property type="entry name" value="CMPcnvr_hdrg_mat"/>
    <property type="match status" value="1"/>
</dbReference>
<dbReference type="InterPro" id="IPR041440">
    <property type="entry name" value="HypF_C"/>
</dbReference>
<organism evidence="12 13">
    <name type="scientific">Hydrogenothermus marinus</name>
    <dbReference type="NCBI Taxonomy" id="133270"/>
    <lineage>
        <taxon>Bacteria</taxon>
        <taxon>Pseudomonadati</taxon>
        <taxon>Aquificota</taxon>
        <taxon>Aquificia</taxon>
        <taxon>Aquificales</taxon>
        <taxon>Hydrogenothermaceae</taxon>
        <taxon>Hydrogenothermus</taxon>
    </lineage>
</organism>
<dbReference type="InterPro" id="IPR011125">
    <property type="entry name" value="Znf_HypF"/>
</dbReference>
<dbReference type="Pfam" id="PF17788">
    <property type="entry name" value="HypF_C"/>
    <property type="match status" value="1"/>
</dbReference>
<evidence type="ECO:0000313" key="13">
    <source>
        <dbReference type="Proteomes" id="UP000280842"/>
    </source>
</evidence>
<comment type="similarity">
    <text evidence="2 8">Belongs to the carbamoyltransferase HypF family.</text>
</comment>
<dbReference type="Pfam" id="PF01300">
    <property type="entry name" value="Sua5_yciO_yrdC"/>
    <property type="match status" value="1"/>
</dbReference>
<dbReference type="Pfam" id="PF07503">
    <property type="entry name" value="zf-HYPF"/>
    <property type="match status" value="2"/>
</dbReference>
<keyword evidence="5" id="KW-0863">Zinc-finger</keyword>
<dbReference type="GO" id="GO:0003998">
    <property type="term" value="F:acylphosphatase activity"/>
    <property type="evidence" value="ECO:0007669"/>
    <property type="project" value="UniProtKB-EC"/>
</dbReference>
<feature type="active site" evidence="9">
    <location>
        <position position="39"/>
    </location>
</feature>
<dbReference type="PANTHER" id="PTHR42959:SF1">
    <property type="entry name" value="CARBAMOYLTRANSFERASE HYPF"/>
    <property type="match status" value="1"/>
</dbReference>